<dbReference type="InterPro" id="IPR036444">
    <property type="entry name" value="PLipase_A2_dom_sf"/>
</dbReference>
<dbReference type="GO" id="GO:0004623">
    <property type="term" value="F:phospholipase A2 activity"/>
    <property type="evidence" value="ECO:0007669"/>
    <property type="project" value="InterPro"/>
</dbReference>
<dbReference type="AlphaFoldDB" id="X1CC00"/>
<reference evidence="1" key="1">
    <citation type="journal article" date="2014" name="Front. Microbiol.">
        <title>High frequency of phylogenetically diverse reductive dehalogenase-homologous genes in deep subseafloor sedimentary metagenomes.</title>
        <authorList>
            <person name="Kawai M."/>
            <person name="Futagami T."/>
            <person name="Toyoda A."/>
            <person name="Takaki Y."/>
            <person name="Nishi S."/>
            <person name="Hori S."/>
            <person name="Arai W."/>
            <person name="Tsubouchi T."/>
            <person name="Morono Y."/>
            <person name="Uchiyama I."/>
            <person name="Ito T."/>
            <person name="Fujiyama A."/>
            <person name="Inagaki F."/>
            <person name="Takami H."/>
        </authorList>
    </citation>
    <scope>NUCLEOTIDE SEQUENCE</scope>
    <source>
        <strain evidence="1">Expedition CK06-06</strain>
    </source>
</reference>
<dbReference type="Gene3D" id="1.20.90.10">
    <property type="entry name" value="Phospholipase A2 domain"/>
    <property type="match status" value="1"/>
</dbReference>
<dbReference type="GO" id="GO:0006644">
    <property type="term" value="P:phospholipid metabolic process"/>
    <property type="evidence" value="ECO:0007669"/>
    <property type="project" value="InterPro"/>
</dbReference>
<name>X1CC00_9ZZZZ</name>
<protein>
    <submittedName>
        <fullName evidence="1">Uncharacterized protein</fullName>
    </submittedName>
</protein>
<proteinExistence type="predicted"/>
<gene>
    <name evidence="1" type="ORF">S01H4_38733</name>
</gene>
<dbReference type="EMBL" id="BART01020911">
    <property type="protein sequence ID" value="GAG93813.1"/>
    <property type="molecule type" value="Genomic_DNA"/>
</dbReference>
<sequence length="128" mass="15324">MKTKLFADAWIWEWKWEHEDEFKEFGCGPGGVGDFLVPDTVWGLSITNACRIHDTAYRFSDDSSEDDRAKHDRILKNNSLRIVDFHTKNRLLKRLRYRRVQTYYQMVRAFGSPAYWSERNKAEEMQEI</sequence>
<organism evidence="1">
    <name type="scientific">marine sediment metagenome</name>
    <dbReference type="NCBI Taxonomy" id="412755"/>
    <lineage>
        <taxon>unclassified sequences</taxon>
        <taxon>metagenomes</taxon>
        <taxon>ecological metagenomes</taxon>
    </lineage>
</organism>
<evidence type="ECO:0000313" key="1">
    <source>
        <dbReference type="EMBL" id="GAG93813.1"/>
    </source>
</evidence>
<dbReference type="GO" id="GO:0050482">
    <property type="term" value="P:arachidonate secretion"/>
    <property type="evidence" value="ECO:0007669"/>
    <property type="project" value="InterPro"/>
</dbReference>
<accession>X1CC00</accession>
<comment type="caution">
    <text evidence="1">The sequence shown here is derived from an EMBL/GenBank/DDBJ whole genome shotgun (WGS) entry which is preliminary data.</text>
</comment>